<feature type="domain" description="Ketopantoate reductase N-terminal" evidence="4">
    <location>
        <begin position="3"/>
        <end position="144"/>
    </location>
</feature>
<dbReference type="InterPro" id="IPR003710">
    <property type="entry name" value="ApbA"/>
</dbReference>
<evidence type="ECO:0000259" key="4">
    <source>
        <dbReference type="Pfam" id="PF02558"/>
    </source>
</evidence>
<dbReference type="SUPFAM" id="SSF51735">
    <property type="entry name" value="NAD(P)-binding Rossmann-fold domains"/>
    <property type="match status" value="1"/>
</dbReference>
<comment type="caution">
    <text evidence="6">The sequence shown here is derived from an EMBL/GenBank/DDBJ whole genome shotgun (WGS) entry which is preliminary data.</text>
</comment>
<dbReference type="NCBIfam" id="TIGR00745">
    <property type="entry name" value="apbA_panE"/>
    <property type="match status" value="1"/>
</dbReference>
<proteinExistence type="inferred from homology"/>
<dbReference type="RefSeq" id="WP_259510591.1">
    <property type="nucleotide sequence ID" value="NZ_JANLCM010000003.1"/>
</dbReference>
<dbReference type="Proteomes" id="UP001165584">
    <property type="component" value="Unassembled WGS sequence"/>
</dbReference>
<dbReference type="Gene3D" id="1.10.1040.10">
    <property type="entry name" value="N-(1-d-carboxylethyl)-l-norvaline Dehydrogenase, domain 2"/>
    <property type="match status" value="1"/>
</dbReference>
<protein>
    <submittedName>
        <fullName evidence="6">2-dehydropantoate 2-reductase</fullName>
        <ecNumber evidence="6">1.1.1.169</ecNumber>
    </submittedName>
</protein>
<dbReference type="InterPro" id="IPR013752">
    <property type="entry name" value="KPA_reductase"/>
</dbReference>
<comment type="similarity">
    <text evidence="1">Belongs to the ketopantoate reductase family.</text>
</comment>
<evidence type="ECO:0000313" key="6">
    <source>
        <dbReference type="EMBL" id="MCS5720301.1"/>
    </source>
</evidence>
<dbReference type="InterPro" id="IPR051402">
    <property type="entry name" value="KPR-Related"/>
</dbReference>
<dbReference type="PANTHER" id="PTHR21708">
    <property type="entry name" value="PROBABLE 2-DEHYDROPANTOATE 2-REDUCTASE"/>
    <property type="match status" value="1"/>
</dbReference>
<name>A0ABT2GZA3_9MICO</name>
<keyword evidence="3 6" id="KW-0560">Oxidoreductase</keyword>
<dbReference type="InterPro" id="IPR036291">
    <property type="entry name" value="NAD(P)-bd_dom_sf"/>
</dbReference>
<dbReference type="PANTHER" id="PTHR21708:SF26">
    <property type="entry name" value="2-DEHYDROPANTOATE 2-REDUCTASE"/>
    <property type="match status" value="1"/>
</dbReference>
<gene>
    <name evidence="6" type="ORF">N1027_19420</name>
</gene>
<evidence type="ECO:0000256" key="2">
    <source>
        <dbReference type="ARBA" id="ARBA00022857"/>
    </source>
</evidence>
<keyword evidence="2" id="KW-0521">NADP</keyword>
<dbReference type="SUPFAM" id="SSF48179">
    <property type="entry name" value="6-phosphogluconate dehydrogenase C-terminal domain-like"/>
    <property type="match status" value="1"/>
</dbReference>
<feature type="domain" description="Ketopantoate reductase C-terminal" evidence="5">
    <location>
        <begin position="195"/>
        <end position="337"/>
    </location>
</feature>
<evidence type="ECO:0000256" key="1">
    <source>
        <dbReference type="ARBA" id="ARBA00007870"/>
    </source>
</evidence>
<dbReference type="Gene3D" id="3.40.50.720">
    <property type="entry name" value="NAD(P)-binding Rossmann-like Domain"/>
    <property type="match status" value="1"/>
</dbReference>
<evidence type="ECO:0000313" key="7">
    <source>
        <dbReference type="Proteomes" id="UP001165584"/>
    </source>
</evidence>
<sequence>MRIAVIGAGAVGGVIAALADRAGHQVAVTARGAQLDALQQRGLHLSGHWGEHTARPHASAALEERPDLAVLTVKAQDAHIALAENAESLRGVPLVVVQNGLGGAEAAAAQLPATAVVGGLALFAASYLSPGEVSITTPAATYLGLPAVRLDPAAQAGSADRVAPANPTAPAPGDAALRLATATLGAFMPIEVTHNFAGAQWTKLIVNQVNALPAITGHSVQNTIADPRLRAVLTDSMREAVGVARARGVHFETLLGLSDPLLRVFAAAPRPVARLLPLLMSRRVGKTPNPGSTLQSIRRGQLTEIDHLNGAVVREAYAARLEAPINARLVALVHRVEAEGAFITPTEVARAV</sequence>
<reference evidence="6" key="1">
    <citation type="submission" date="2022-08" db="EMBL/GenBank/DDBJ databases">
        <authorList>
            <person name="Deng Y."/>
            <person name="Han X.-F."/>
            <person name="Zhang Y.-Q."/>
        </authorList>
    </citation>
    <scope>NUCLEOTIDE SEQUENCE</scope>
    <source>
        <strain evidence="6">CPCC 205763</strain>
    </source>
</reference>
<organism evidence="6 7">
    <name type="scientific">Herbiconiux aconitum</name>
    <dbReference type="NCBI Taxonomy" id="2970913"/>
    <lineage>
        <taxon>Bacteria</taxon>
        <taxon>Bacillati</taxon>
        <taxon>Actinomycetota</taxon>
        <taxon>Actinomycetes</taxon>
        <taxon>Micrococcales</taxon>
        <taxon>Microbacteriaceae</taxon>
        <taxon>Herbiconiux</taxon>
    </lineage>
</organism>
<dbReference type="InterPro" id="IPR013332">
    <property type="entry name" value="KPR_N"/>
</dbReference>
<dbReference type="Pfam" id="PF08546">
    <property type="entry name" value="ApbA_C"/>
    <property type="match status" value="1"/>
</dbReference>
<keyword evidence="7" id="KW-1185">Reference proteome</keyword>
<dbReference type="EC" id="1.1.1.169" evidence="6"/>
<dbReference type="Pfam" id="PF02558">
    <property type="entry name" value="ApbA"/>
    <property type="match status" value="1"/>
</dbReference>
<evidence type="ECO:0000256" key="3">
    <source>
        <dbReference type="ARBA" id="ARBA00023002"/>
    </source>
</evidence>
<dbReference type="GO" id="GO:0008677">
    <property type="term" value="F:2-dehydropantoate 2-reductase activity"/>
    <property type="evidence" value="ECO:0007669"/>
    <property type="project" value="UniProtKB-EC"/>
</dbReference>
<dbReference type="InterPro" id="IPR008927">
    <property type="entry name" value="6-PGluconate_DH-like_C_sf"/>
</dbReference>
<accession>A0ABT2GZA3</accession>
<dbReference type="InterPro" id="IPR013328">
    <property type="entry name" value="6PGD_dom2"/>
</dbReference>
<dbReference type="EMBL" id="JANLCM010000003">
    <property type="protein sequence ID" value="MCS5720301.1"/>
    <property type="molecule type" value="Genomic_DNA"/>
</dbReference>
<evidence type="ECO:0000259" key="5">
    <source>
        <dbReference type="Pfam" id="PF08546"/>
    </source>
</evidence>